<comment type="caution">
    <text evidence="1">The sequence shown here is derived from an EMBL/GenBank/DDBJ whole genome shotgun (WGS) entry which is preliminary data.</text>
</comment>
<dbReference type="AlphaFoldDB" id="A0A936K651"/>
<accession>A0A936K651</accession>
<dbReference type="PANTHER" id="PTHR36439">
    <property type="entry name" value="BLL4334 PROTEIN"/>
    <property type="match status" value="1"/>
</dbReference>
<dbReference type="InterPro" id="IPR012545">
    <property type="entry name" value="DUF1697"/>
</dbReference>
<sequence>MPRTFAFLRAINVGGHTVTMARLTGLFEELGLERVETFLASGNVVFDGAKSGETGLRKRIEGHLAKALGFEAATFLRSDRELAALVEGCPFSPAEVAGARALNVAFLQEPLGAAAEARLQGLRTELDAFRTAGREVWWLCQAKQSESTFSNAVFEKVLGVKATFRGISTLQRLAARYLEA</sequence>
<evidence type="ECO:0000313" key="2">
    <source>
        <dbReference type="Proteomes" id="UP000709959"/>
    </source>
</evidence>
<dbReference type="PIRSF" id="PIRSF008502">
    <property type="entry name" value="UCP008502"/>
    <property type="match status" value="1"/>
</dbReference>
<protein>
    <submittedName>
        <fullName evidence="1">DUF1697 domain-containing protein</fullName>
    </submittedName>
</protein>
<proteinExistence type="predicted"/>
<organism evidence="1 2">
    <name type="scientific">Candidatus Geothrix odensensis</name>
    <dbReference type="NCBI Taxonomy" id="2954440"/>
    <lineage>
        <taxon>Bacteria</taxon>
        <taxon>Pseudomonadati</taxon>
        <taxon>Acidobacteriota</taxon>
        <taxon>Holophagae</taxon>
        <taxon>Holophagales</taxon>
        <taxon>Holophagaceae</taxon>
        <taxon>Geothrix</taxon>
    </lineage>
</organism>
<gene>
    <name evidence="1" type="ORF">IPN91_08830</name>
</gene>
<dbReference type="PANTHER" id="PTHR36439:SF1">
    <property type="entry name" value="DUF1697 DOMAIN-CONTAINING PROTEIN"/>
    <property type="match status" value="1"/>
</dbReference>
<name>A0A936K651_9BACT</name>
<dbReference type="EMBL" id="JADKCH010000007">
    <property type="protein sequence ID" value="MBK8572736.1"/>
    <property type="molecule type" value="Genomic_DNA"/>
</dbReference>
<dbReference type="Proteomes" id="UP000709959">
    <property type="component" value="Unassembled WGS sequence"/>
</dbReference>
<evidence type="ECO:0000313" key="1">
    <source>
        <dbReference type="EMBL" id="MBK8572736.1"/>
    </source>
</evidence>
<dbReference type="SUPFAM" id="SSF160379">
    <property type="entry name" value="SP0830-like"/>
    <property type="match status" value="1"/>
</dbReference>
<dbReference type="Pfam" id="PF08002">
    <property type="entry name" value="DUF1697"/>
    <property type="match status" value="1"/>
</dbReference>
<reference evidence="1 2" key="1">
    <citation type="submission" date="2020-10" db="EMBL/GenBank/DDBJ databases">
        <title>Connecting structure to function with the recovery of over 1000 high-quality activated sludge metagenome-assembled genomes encoding full-length rRNA genes using long-read sequencing.</title>
        <authorList>
            <person name="Singleton C.M."/>
            <person name="Petriglieri F."/>
            <person name="Kristensen J.M."/>
            <person name="Kirkegaard R.H."/>
            <person name="Michaelsen T.Y."/>
            <person name="Andersen M.H."/>
            <person name="Karst S.M."/>
            <person name="Dueholm M.S."/>
            <person name="Nielsen P.H."/>
            <person name="Albertsen M."/>
        </authorList>
    </citation>
    <scope>NUCLEOTIDE SEQUENCE [LARGE SCALE GENOMIC DNA]</scope>
    <source>
        <strain evidence="1">OdNE_18-Q3-R46-58_MAXAC.008</strain>
    </source>
</reference>
<dbReference type="Gene3D" id="3.30.70.1280">
    <property type="entry name" value="SP0830-like domains"/>
    <property type="match status" value="1"/>
</dbReference>